<evidence type="ECO:0000313" key="3">
    <source>
        <dbReference type="Proteomes" id="UP001500621"/>
    </source>
</evidence>
<gene>
    <name evidence="2" type="ORF">GCM10023226_38290</name>
</gene>
<feature type="signal peptide" evidence="1">
    <location>
        <begin position="1"/>
        <end position="34"/>
    </location>
</feature>
<evidence type="ECO:0000256" key="1">
    <source>
        <dbReference type="SAM" id="SignalP"/>
    </source>
</evidence>
<dbReference type="EMBL" id="BAABIM010000004">
    <property type="protein sequence ID" value="GAA4696221.1"/>
    <property type="molecule type" value="Genomic_DNA"/>
</dbReference>
<protein>
    <recommendedName>
        <fullName evidence="4">Htaa domain-containing protein</fullName>
    </recommendedName>
</protein>
<sequence length="462" mass="47259">MPRTTSTRPAGRALLAAGALAGAGLALVPTTATADEAPALTWEISPRFDDHLSTHVLGGGASESEDGAVTFPDGVASAGADGSLTMSYQGSVSGSFAMAGTAFYTVTLADPQLVVGPAGEGSISAVVSASNAATGQAPAAETTPARVPVVDFEVPEDWEAADGLADVVPAWDGVLPAGSPEATALGIPEDRPVEGRSFTAEFLGQLTPGVRAHFYASGAASDATKQPSPFGAGTVAAAAPRVSVTTVAASHRDGLTLRVDGTGFNPATNPGDAGVYVGLAEAGELPDTGSMDTSAFAAVDWVTPARFTDGAWTSTLVAPTEKLDPATSYAVFTWQAHRHSNTTQDTQTPVTIDFTRLQPPTPAKATSRVVLKNPRTPTTRRAGKATVRVLTSGTAARATGRVSLVLKKGNRTVRTATRPARPTSAAWGLPKLARGAYKVVAVYRGSTTTTPARAVVRFRVIR</sequence>
<comment type="caution">
    <text evidence="2">The sequence shown here is derived from an EMBL/GenBank/DDBJ whole genome shotgun (WGS) entry which is preliminary data.</text>
</comment>
<feature type="chain" id="PRO_5045401266" description="Htaa domain-containing protein" evidence="1">
    <location>
        <begin position="35"/>
        <end position="462"/>
    </location>
</feature>
<dbReference type="RefSeq" id="WP_345269655.1">
    <property type="nucleotide sequence ID" value="NZ_BAABIM010000004.1"/>
</dbReference>
<evidence type="ECO:0000313" key="2">
    <source>
        <dbReference type="EMBL" id="GAA4696221.1"/>
    </source>
</evidence>
<accession>A0ABP8WVF9</accession>
<keyword evidence="1" id="KW-0732">Signal</keyword>
<evidence type="ECO:0008006" key="4">
    <source>
        <dbReference type="Google" id="ProtNLM"/>
    </source>
</evidence>
<dbReference type="InterPro" id="IPR006311">
    <property type="entry name" value="TAT_signal"/>
</dbReference>
<reference evidence="3" key="1">
    <citation type="journal article" date="2019" name="Int. J. Syst. Evol. Microbiol.">
        <title>The Global Catalogue of Microorganisms (GCM) 10K type strain sequencing project: providing services to taxonomists for standard genome sequencing and annotation.</title>
        <authorList>
            <consortium name="The Broad Institute Genomics Platform"/>
            <consortium name="The Broad Institute Genome Sequencing Center for Infectious Disease"/>
            <person name="Wu L."/>
            <person name="Ma J."/>
        </authorList>
    </citation>
    <scope>NUCLEOTIDE SEQUENCE [LARGE SCALE GENOMIC DNA]</scope>
    <source>
        <strain evidence="3">JCM 18127</strain>
    </source>
</reference>
<dbReference type="Proteomes" id="UP001500621">
    <property type="component" value="Unassembled WGS sequence"/>
</dbReference>
<proteinExistence type="predicted"/>
<dbReference type="PROSITE" id="PS51318">
    <property type="entry name" value="TAT"/>
    <property type="match status" value="1"/>
</dbReference>
<keyword evidence="3" id="KW-1185">Reference proteome</keyword>
<name>A0ABP8WVF9_9ACTN</name>
<organism evidence="2 3">
    <name type="scientific">Nocardioides nanhaiensis</name>
    <dbReference type="NCBI Taxonomy" id="1476871"/>
    <lineage>
        <taxon>Bacteria</taxon>
        <taxon>Bacillati</taxon>
        <taxon>Actinomycetota</taxon>
        <taxon>Actinomycetes</taxon>
        <taxon>Propionibacteriales</taxon>
        <taxon>Nocardioidaceae</taxon>
        <taxon>Nocardioides</taxon>
    </lineage>
</organism>